<accession>A0A9N9AKC5</accession>
<sequence>MTSNVEMSFHPVVSNTESGSKVSNARSKAKQRNNRDYYSRKKGDLKQKREKKKMADRQNLMRIKQLEDFIRENGLVVPHPCYFLENDSFRFVSCPDDSLVNPNIPMTPEASENANLPSIPSDLRNIGSEPSIADNFDSLNNHTSHHEPFLDVSNEWRKQ</sequence>
<evidence type="ECO:0000313" key="3">
    <source>
        <dbReference type="Proteomes" id="UP000789342"/>
    </source>
</evidence>
<name>A0A9N9AKC5_9GLOM</name>
<proteinExistence type="predicted"/>
<protein>
    <submittedName>
        <fullName evidence="2">15504_t:CDS:1</fullName>
    </submittedName>
</protein>
<comment type="caution">
    <text evidence="2">The sequence shown here is derived from an EMBL/GenBank/DDBJ whole genome shotgun (WGS) entry which is preliminary data.</text>
</comment>
<dbReference type="Proteomes" id="UP000789342">
    <property type="component" value="Unassembled WGS sequence"/>
</dbReference>
<feature type="compositionally biased region" description="Polar residues" evidence="1">
    <location>
        <begin position="13"/>
        <end position="26"/>
    </location>
</feature>
<evidence type="ECO:0000256" key="1">
    <source>
        <dbReference type="SAM" id="MobiDB-lite"/>
    </source>
</evidence>
<feature type="region of interest" description="Disordered" evidence="1">
    <location>
        <begin position="1"/>
        <end position="58"/>
    </location>
</feature>
<feature type="compositionally biased region" description="Basic and acidic residues" evidence="1">
    <location>
        <begin position="33"/>
        <end position="47"/>
    </location>
</feature>
<dbReference type="EMBL" id="CAJVPV010002725">
    <property type="protein sequence ID" value="CAG8534070.1"/>
    <property type="molecule type" value="Genomic_DNA"/>
</dbReference>
<gene>
    <name evidence="2" type="ORF">AMORRO_LOCUS4810</name>
</gene>
<reference evidence="2" key="1">
    <citation type="submission" date="2021-06" db="EMBL/GenBank/DDBJ databases">
        <authorList>
            <person name="Kallberg Y."/>
            <person name="Tangrot J."/>
            <person name="Rosling A."/>
        </authorList>
    </citation>
    <scope>NUCLEOTIDE SEQUENCE</scope>
    <source>
        <strain evidence="2">CL551</strain>
    </source>
</reference>
<organism evidence="2 3">
    <name type="scientific">Acaulospora morrowiae</name>
    <dbReference type="NCBI Taxonomy" id="94023"/>
    <lineage>
        <taxon>Eukaryota</taxon>
        <taxon>Fungi</taxon>
        <taxon>Fungi incertae sedis</taxon>
        <taxon>Mucoromycota</taxon>
        <taxon>Glomeromycotina</taxon>
        <taxon>Glomeromycetes</taxon>
        <taxon>Diversisporales</taxon>
        <taxon>Acaulosporaceae</taxon>
        <taxon>Acaulospora</taxon>
    </lineage>
</organism>
<keyword evidence="3" id="KW-1185">Reference proteome</keyword>
<dbReference type="OrthoDB" id="10655113at2759"/>
<dbReference type="AlphaFoldDB" id="A0A9N9AKC5"/>
<evidence type="ECO:0000313" key="2">
    <source>
        <dbReference type="EMBL" id="CAG8534070.1"/>
    </source>
</evidence>